<organism evidence="4 5">
    <name type="scientific">Rhizophagus irregularis</name>
    <dbReference type="NCBI Taxonomy" id="588596"/>
    <lineage>
        <taxon>Eukaryota</taxon>
        <taxon>Fungi</taxon>
        <taxon>Fungi incertae sedis</taxon>
        <taxon>Mucoromycota</taxon>
        <taxon>Glomeromycotina</taxon>
        <taxon>Glomeromycetes</taxon>
        <taxon>Glomerales</taxon>
        <taxon>Glomeraceae</taxon>
        <taxon>Rhizophagus</taxon>
    </lineage>
</organism>
<evidence type="ECO:0000313" key="5">
    <source>
        <dbReference type="Proteomes" id="UP000684084"/>
    </source>
</evidence>
<dbReference type="VEuPathDB" id="FungiDB:RhiirFUN_026313"/>
<dbReference type="Pfam" id="PF05918">
    <property type="entry name" value="API5"/>
    <property type="match status" value="1"/>
</dbReference>
<evidence type="ECO:0008006" key="6">
    <source>
        <dbReference type="Google" id="ProtNLM"/>
    </source>
</evidence>
<comment type="similarity">
    <text evidence="1">Belongs to the API5 family.</text>
</comment>
<dbReference type="InterPro" id="IPR008383">
    <property type="entry name" value="API5"/>
</dbReference>
<dbReference type="GO" id="GO:0003723">
    <property type="term" value="F:RNA binding"/>
    <property type="evidence" value="ECO:0007669"/>
    <property type="project" value="TreeGrafter"/>
</dbReference>
<reference evidence="4" key="1">
    <citation type="submission" date="2020-05" db="EMBL/GenBank/DDBJ databases">
        <authorList>
            <person name="Rincon C."/>
            <person name="Sanders R I."/>
            <person name="Robbins C."/>
            <person name="Chaturvedi A."/>
        </authorList>
    </citation>
    <scope>NUCLEOTIDE SEQUENCE</scope>
    <source>
        <strain evidence="4">CHB12</strain>
    </source>
</reference>
<dbReference type="PANTHER" id="PTHR12758:SF19">
    <property type="entry name" value="APOPTOSIS INHIBITOR 5"/>
    <property type="match status" value="1"/>
</dbReference>
<name>A0A915ZFU0_9GLOM</name>
<dbReference type="GO" id="GO:0043066">
    <property type="term" value="P:negative regulation of apoptotic process"/>
    <property type="evidence" value="ECO:0007669"/>
    <property type="project" value="TreeGrafter"/>
</dbReference>
<dbReference type="OrthoDB" id="19224at2759"/>
<dbReference type="PANTHER" id="PTHR12758">
    <property type="entry name" value="APOPTOSIS INHIBITOR 5-RELATED"/>
    <property type="match status" value="1"/>
</dbReference>
<feature type="compositionally biased region" description="Polar residues" evidence="3">
    <location>
        <begin position="463"/>
        <end position="490"/>
    </location>
</feature>
<dbReference type="InterPro" id="IPR011989">
    <property type="entry name" value="ARM-like"/>
</dbReference>
<gene>
    <name evidence="4" type="ORF">CHRIB12_LOCUS14868</name>
</gene>
<dbReference type="SUPFAM" id="SSF48371">
    <property type="entry name" value="ARM repeat"/>
    <property type="match status" value="1"/>
</dbReference>
<evidence type="ECO:0000256" key="3">
    <source>
        <dbReference type="SAM" id="MobiDB-lite"/>
    </source>
</evidence>
<sequence>MTEVDVEQIYKAYEEINNASDNTPEIKRSYEILIAGAHGSSNCKRLAAQFIPRFFGKFPEYYETALDALFDLCEDTDINVRLTVIKYMPNVVKEFDKFAVRIADALVQLLENETVQEIAAVKKALEQVLRLDPETIPAIFNQSLKGSPEVRQRTINFLSNDLNRIKMELSQRNSDWESKFSDEVKKALHDANATDYEMFIKMLLSLKMYEKKENLKALSESMVDAIAKENEQLDPSNESSFQKFMLCGKTLIQFFEKGISTTPILAFLVKKMLPQNIYCNLQAKQQKSVLRYLVEFIIRSPNETTLKEAAPLIKDIFVKEVPEPPSDNNEEDPKLDLNKVENIVYAIYTIASKVPAITEGQEMNSRLRHLYTFAMKCQTRVKLGLKDLQKTQNKDQQTIEKIKKAENVQTVTQNIFTMTKELMKPAVARHFTKVVISWRTSPQTTTSPPTLTSSTTGVKRPNTEGSTSNPNKKQKSAQTNTTSQASQIRQKITAPKVTKSVRTGQANKRTGEANKRTGGSGGNRNNGVRLAKIARNKNNEKNLYVPPPRRAK</sequence>
<keyword evidence="2" id="KW-0053">Apoptosis</keyword>
<dbReference type="EMBL" id="CAGKOT010000034">
    <property type="protein sequence ID" value="CAB5375407.1"/>
    <property type="molecule type" value="Genomic_DNA"/>
</dbReference>
<dbReference type="AlphaFoldDB" id="A0A915ZFU0"/>
<protein>
    <recommendedName>
        <fullName evidence="6">Apoptosis inhibitor 5</fullName>
    </recommendedName>
</protein>
<accession>A0A915ZFU0</accession>
<dbReference type="GO" id="GO:0005634">
    <property type="term" value="C:nucleus"/>
    <property type="evidence" value="ECO:0007669"/>
    <property type="project" value="TreeGrafter"/>
</dbReference>
<feature type="compositionally biased region" description="Low complexity" evidence="3">
    <location>
        <begin position="440"/>
        <end position="456"/>
    </location>
</feature>
<proteinExistence type="inferred from homology"/>
<dbReference type="GO" id="GO:0006915">
    <property type="term" value="P:apoptotic process"/>
    <property type="evidence" value="ECO:0007669"/>
    <property type="project" value="UniProtKB-KW"/>
</dbReference>
<dbReference type="Gene3D" id="1.25.10.10">
    <property type="entry name" value="Leucine-rich Repeat Variant"/>
    <property type="match status" value="1"/>
</dbReference>
<evidence type="ECO:0000256" key="2">
    <source>
        <dbReference type="ARBA" id="ARBA00022703"/>
    </source>
</evidence>
<dbReference type="InterPro" id="IPR016024">
    <property type="entry name" value="ARM-type_fold"/>
</dbReference>
<evidence type="ECO:0000256" key="1">
    <source>
        <dbReference type="ARBA" id="ARBA00009515"/>
    </source>
</evidence>
<dbReference type="Proteomes" id="UP000684084">
    <property type="component" value="Unassembled WGS sequence"/>
</dbReference>
<feature type="region of interest" description="Disordered" evidence="3">
    <location>
        <begin position="440"/>
        <end position="528"/>
    </location>
</feature>
<comment type="caution">
    <text evidence="4">The sequence shown here is derived from an EMBL/GenBank/DDBJ whole genome shotgun (WGS) entry which is preliminary data.</text>
</comment>
<evidence type="ECO:0000313" key="4">
    <source>
        <dbReference type="EMBL" id="CAB5375407.1"/>
    </source>
</evidence>